<organism evidence="1 2">
    <name type="scientific">Exiguobacterium indicum</name>
    <dbReference type="NCBI Taxonomy" id="296995"/>
    <lineage>
        <taxon>Bacteria</taxon>
        <taxon>Bacillati</taxon>
        <taxon>Bacillota</taxon>
        <taxon>Bacilli</taxon>
        <taxon>Bacillales</taxon>
        <taxon>Bacillales Family XII. Incertae Sedis</taxon>
        <taxon>Exiguobacterium</taxon>
    </lineage>
</organism>
<dbReference type="AlphaFoldDB" id="A0AAW3MEV3"/>
<dbReference type="RefSeq" id="WP_058713049.1">
    <property type="nucleotide sequence ID" value="NZ_LDQV01000012.1"/>
</dbReference>
<sequence>MNLEIKSYLEIPPEKEEHDVNQTYPGFVEMTHTIDNDIFNYAFGRAGGYPAGKVVFCIEGMPLPFNAHVSELFQFWHSLIKSVTTNDLHDIEKFDWSLPYENEEISNQFIIRFFYRKKRVEFHYQNQLLATFSLDTYKKAVLHGFLDFMWHTNLEFETIVYDSLGEEINYAAKREDTGDDLYTCRYIFLQFMRELYRQKNDIQTLIDFDFKISRPFSKLHYDLND</sequence>
<evidence type="ECO:0000313" key="1">
    <source>
        <dbReference type="EMBL" id="KTR27665.1"/>
    </source>
</evidence>
<reference evidence="1 2" key="1">
    <citation type="journal article" date="2016" name="Front. Microbiol.">
        <title>Genomic Resource of Rice Seed Associated Bacteria.</title>
        <authorList>
            <person name="Midha S."/>
            <person name="Bansal K."/>
            <person name="Sharma S."/>
            <person name="Kumar N."/>
            <person name="Patil P.P."/>
            <person name="Chaudhry V."/>
            <person name="Patil P.B."/>
        </authorList>
    </citation>
    <scope>NUCLEOTIDE SEQUENCE [LARGE SCALE GENOMIC DNA]</scope>
    <source>
        <strain evidence="1 2">RSA11</strain>
    </source>
</reference>
<protein>
    <submittedName>
        <fullName evidence="1">Uncharacterized protein</fullName>
    </submittedName>
</protein>
<comment type="caution">
    <text evidence="1">The sequence shown here is derived from an EMBL/GenBank/DDBJ whole genome shotgun (WGS) entry which is preliminary data.</text>
</comment>
<gene>
    <name evidence="1" type="ORF">RSA11_03070</name>
</gene>
<dbReference type="Proteomes" id="UP000072605">
    <property type="component" value="Unassembled WGS sequence"/>
</dbReference>
<proteinExistence type="predicted"/>
<evidence type="ECO:0000313" key="2">
    <source>
        <dbReference type="Proteomes" id="UP000072605"/>
    </source>
</evidence>
<accession>A0AAW3MEV3</accession>
<name>A0AAW3MEV3_9BACL</name>
<dbReference type="EMBL" id="LDQV01000012">
    <property type="protein sequence ID" value="KTR27665.1"/>
    <property type="molecule type" value="Genomic_DNA"/>
</dbReference>